<evidence type="ECO:0000256" key="1">
    <source>
        <dbReference type="ARBA" id="ARBA00000085"/>
    </source>
</evidence>
<evidence type="ECO:0000259" key="15">
    <source>
        <dbReference type="PROSITE" id="PS50885"/>
    </source>
</evidence>
<proteinExistence type="predicted"/>
<dbReference type="InterPro" id="IPR003661">
    <property type="entry name" value="HisK_dim/P_dom"/>
</dbReference>
<dbReference type="SMART" id="SM00387">
    <property type="entry name" value="HATPase_c"/>
    <property type="match status" value="1"/>
</dbReference>
<dbReference type="PRINTS" id="PR00344">
    <property type="entry name" value="BCTRLSENSOR"/>
</dbReference>
<dbReference type="PANTHER" id="PTHR43065:SF50">
    <property type="entry name" value="HISTIDINE KINASE"/>
    <property type="match status" value="1"/>
</dbReference>
<keyword evidence="10" id="KW-0902">Two-component regulatory system</keyword>
<comment type="catalytic activity">
    <reaction evidence="1">
        <text>ATP + protein L-histidine = ADP + protein N-phospho-L-histidine.</text>
        <dbReference type="EC" id="2.7.13.3"/>
    </reaction>
</comment>
<keyword evidence="6" id="KW-0808">Transferase</keyword>
<reference evidence="16" key="1">
    <citation type="submission" date="2024-07" db="EMBL/GenBank/DDBJ databases">
        <authorList>
            <person name="Kim Y.J."/>
            <person name="Jeong J.Y."/>
        </authorList>
    </citation>
    <scope>NUCLEOTIDE SEQUENCE</scope>
    <source>
        <strain evidence="16">GIHE-MW2</strain>
    </source>
</reference>
<dbReference type="PROSITE" id="PS50109">
    <property type="entry name" value="HIS_KIN"/>
    <property type="match status" value="1"/>
</dbReference>
<evidence type="ECO:0000256" key="8">
    <source>
        <dbReference type="ARBA" id="ARBA00022777"/>
    </source>
</evidence>
<dbReference type="SMART" id="SM00304">
    <property type="entry name" value="HAMP"/>
    <property type="match status" value="1"/>
</dbReference>
<evidence type="ECO:0000256" key="6">
    <source>
        <dbReference type="ARBA" id="ARBA00022679"/>
    </source>
</evidence>
<evidence type="ECO:0000256" key="9">
    <source>
        <dbReference type="ARBA" id="ARBA00022989"/>
    </source>
</evidence>
<keyword evidence="16" id="KW-0067">ATP-binding</keyword>
<dbReference type="InterPro" id="IPR003594">
    <property type="entry name" value="HATPase_dom"/>
</dbReference>
<dbReference type="PANTHER" id="PTHR43065">
    <property type="entry name" value="SENSOR HISTIDINE KINASE"/>
    <property type="match status" value="1"/>
</dbReference>
<keyword evidence="11" id="KW-0175">Coiled coil</keyword>
<dbReference type="Gene3D" id="3.30.565.10">
    <property type="entry name" value="Histidine kinase-like ATPase, C-terminal domain"/>
    <property type="match status" value="1"/>
</dbReference>
<gene>
    <name evidence="16" type="ORF">ABWT76_003989</name>
</gene>
<dbReference type="AlphaFoldDB" id="A0AAU8JAZ0"/>
<keyword evidence="4" id="KW-1003">Cell membrane</keyword>
<evidence type="ECO:0000256" key="7">
    <source>
        <dbReference type="ARBA" id="ARBA00022692"/>
    </source>
</evidence>
<feature type="domain" description="Histidine kinase" evidence="14">
    <location>
        <begin position="435"/>
        <end position="683"/>
    </location>
</feature>
<feature type="domain" description="HAMP" evidence="15">
    <location>
        <begin position="345"/>
        <end position="397"/>
    </location>
</feature>
<evidence type="ECO:0000256" key="11">
    <source>
        <dbReference type="SAM" id="Coils"/>
    </source>
</evidence>
<keyword evidence="16" id="KW-0547">Nucleotide-binding</keyword>
<evidence type="ECO:0000256" key="3">
    <source>
        <dbReference type="ARBA" id="ARBA00012438"/>
    </source>
</evidence>
<dbReference type="InterPro" id="IPR036890">
    <property type="entry name" value="HATPase_C_sf"/>
</dbReference>
<dbReference type="InterPro" id="IPR036097">
    <property type="entry name" value="HisK_dim/P_sf"/>
</dbReference>
<comment type="subcellular location">
    <subcellularLocation>
        <location evidence="2">Cell membrane</location>
        <topology evidence="2">Multi-pass membrane protein</topology>
    </subcellularLocation>
</comment>
<keyword evidence="5" id="KW-0597">Phosphoprotein</keyword>
<dbReference type="SUPFAM" id="SSF55874">
    <property type="entry name" value="ATPase domain of HSP90 chaperone/DNA topoisomerase II/histidine kinase"/>
    <property type="match status" value="1"/>
</dbReference>
<dbReference type="CDD" id="cd00082">
    <property type="entry name" value="HisKA"/>
    <property type="match status" value="1"/>
</dbReference>
<keyword evidence="8" id="KW-0418">Kinase</keyword>
<dbReference type="InterPro" id="IPR029151">
    <property type="entry name" value="Sensor-like_sf"/>
</dbReference>
<dbReference type="Pfam" id="PF14827">
    <property type="entry name" value="dCache_3"/>
    <property type="match status" value="1"/>
</dbReference>
<dbReference type="Gene3D" id="6.10.340.10">
    <property type="match status" value="1"/>
</dbReference>
<dbReference type="Pfam" id="PF00672">
    <property type="entry name" value="HAMP"/>
    <property type="match status" value="1"/>
</dbReference>
<dbReference type="SUPFAM" id="SSF103190">
    <property type="entry name" value="Sensory domain-like"/>
    <property type="match status" value="1"/>
</dbReference>
<evidence type="ECO:0000256" key="4">
    <source>
        <dbReference type="ARBA" id="ARBA00022475"/>
    </source>
</evidence>
<organism evidence="16">
    <name type="scientific">Planktothricoides raciborskii GIHE-MW2</name>
    <dbReference type="NCBI Taxonomy" id="2792601"/>
    <lineage>
        <taxon>Bacteria</taxon>
        <taxon>Bacillati</taxon>
        <taxon>Cyanobacteriota</taxon>
        <taxon>Cyanophyceae</taxon>
        <taxon>Oscillatoriophycideae</taxon>
        <taxon>Oscillatoriales</taxon>
        <taxon>Oscillatoriaceae</taxon>
        <taxon>Planktothricoides</taxon>
    </lineage>
</organism>
<protein>
    <recommendedName>
        <fullName evidence="3">histidine kinase</fullName>
        <ecNumber evidence="3">2.7.13.3</ecNumber>
    </recommendedName>
</protein>
<dbReference type="InterPro" id="IPR004358">
    <property type="entry name" value="Sig_transdc_His_kin-like_C"/>
</dbReference>
<accession>A0AAU8JAZ0</accession>
<dbReference type="SUPFAM" id="SSF47384">
    <property type="entry name" value="Homodimeric domain of signal transducing histidine kinase"/>
    <property type="match status" value="1"/>
</dbReference>
<keyword evidence="13" id="KW-0472">Membrane</keyword>
<evidence type="ECO:0000256" key="12">
    <source>
        <dbReference type="SAM" id="MobiDB-lite"/>
    </source>
</evidence>
<dbReference type="RefSeq" id="WP_354634856.1">
    <property type="nucleotide sequence ID" value="NZ_CP159837.1"/>
</dbReference>
<dbReference type="GO" id="GO:0005524">
    <property type="term" value="F:ATP binding"/>
    <property type="evidence" value="ECO:0007669"/>
    <property type="project" value="UniProtKB-KW"/>
</dbReference>
<dbReference type="EC" id="2.7.13.3" evidence="3"/>
<feature type="coiled-coil region" evidence="11">
    <location>
        <begin position="389"/>
        <end position="416"/>
    </location>
</feature>
<keyword evidence="9 13" id="KW-1133">Transmembrane helix</keyword>
<evidence type="ECO:0000256" key="5">
    <source>
        <dbReference type="ARBA" id="ARBA00022553"/>
    </source>
</evidence>
<dbReference type="InterPro" id="IPR005467">
    <property type="entry name" value="His_kinase_dom"/>
</dbReference>
<sequence>MSLKNYPITGNPITVSSDKDQDSEPNGEANKNNHRRFWLNQVYSQMSIRQKISLPFIVMFLATWFLGSSAFGYYFSRSLEEKKSDEIEALGQIIFRDFEKTKNQLEIHARLISENHQIIEAIKSENTPDLLQNVLPLKTSLSLDLIKIVDQDGNKLIDLRVPLLTHATLFDQIAISQAIHGVNLSSMIATKSPVVYVLVGTAPIKSQEGIVGGVIVGHAISNDLLKEISEGLDKDIVALHQQQQIASTLPNGNQIQWHNVLNGKNRDSPKIFPSRPKTQELYINQQPYMAKPIVIHGLANTKLELLLLSPLQSLRQSQRRLWIAVGIFSLLGVAIASTMGYLIAGAISRPIKKVTDASTQLADGDLTIRVPVISRDELSQLAQGFNFMAEQIQQRDRELKLKMQELQDTLEKLSVTQLQLVQSEKMAGLGQIVAGIAHELNNPVTFIYGNVEHAFDYIEDLLNLISAYQQEYPEPTEALAETIEEIDLYFLISDLKKILQSMKYGAERIKSIILDLRNFSRLDEADLKSVNLLEGLENTLKILQYRFKPQANRPEIQLVKDYQNLPLVECYAAKMNQVFMNILSNAIDALEMVANPMIKIKTKFAENLQQVQVAIYDNGCGITEEIISKIFDPFFTTKPVGKGTGMGLAVSYQVIVDQHGGLLECVSKPGQGSEFLITLPIRHQQGISDHISDKV</sequence>
<dbReference type="CDD" id="cd06225">
    <property type="entry name" value="HAMP"/>
    <property type="match status" value="1"/>
</dbReference>
<evidence type="ECO:0000256" key="10">
    <source>
        <dbReference type="ARBA" id="ARBA00023012"/>
    </source>
</evidence>
<dbReference type="PROSITE" id="PS50885">
    <property type="entry name" value="HAMP"/>
    <property type="match status" value="1"/>
</dbReference>
<dbReference type="GO" id="GO:0000155">
    <property type="term" value="F:phosphorelay sensor kinase activity"/>
    <property type="evidence" value="ECO:0007669"/>
    <property type="project" value="InterPro"/>
</dbReference>
<keyword evidence="7 13" id="KW-0812">Transmembrane</keyword>
<evidence type="ECO:0000256" key="2">
    <source>
        <dbReference type="ARBA" id="ARBA00004651"/>
    </source>
</evidence>
<dbReference type="InterPro" id="IPR029150">
    <property type="entry name" value="dCache_3"/>
</dbReference>
<dbReference type="Gene3D" id="1.10.287.130">
    <property type="match status" value="1"/>
</dbReference>
<evidence type="ECO:0000256" key="13">
    <source>
        <dbReference type="SAM" id="Phobius"/>
    </source>
</evidence>
<dbReference type="Pfam" id="PF02518">
    <property type="entry name" value="HATPase_c"/>
    <property type="match status" value="1"/>
</dbReference>
<dbReference type="EMBL" id="CP159837">
    <property type="protein sequence ID" value="XCM35321.1"/>
    <property type="molecule type" value="Genomic_DNA"/>
</dbReference>
<name>A0AAU8JAZ0_9CYAN</name>
<feature type="region of interest" description="Disordered" evidence="12">
    <location>
        <begin position="1"/>
        <end position="31"/>
    </location>
</feature>
<dbReference type="Gene3D" id="3.30.450.20">
    <property type="entry name" value="PAS domain"/>
    <property type="match status" value="1"/>
</dbReference>
<dbReference type="InterPro" id="IPR003660">
    <property type="entry name" value="HAMP_dom"/>
</dbReference>
<dbReference type="GO" id="GO:0005886">
    <property type="term" value="C:plasma membrane"/>
    <property type="evidence" value="ECO:0007669"/>
    <property type="project" value="UniProtKB-SubCell"/>
</dbReference>
<dbReference type="SMART" id="SM00388">
    <property type="entry name" value="HisKA"/>
    <property type="match status" value="1"/>
</dbReference>
<evidence type="ECO:0000259" key="14">
    <source>
        <dbReference type="PROSITE" id="PS50109"/>
    </source>
</evidence>
<dbReference type="SUPFAM" id="SSF158472">
    <property type="entry name" value="HAMP domain-like"/>
    <property type="match status" value="1"/>
</dbReference>
<feature type="transmembrane region" description="Helical" evidence="13">
    <location>
        <begin position="52"/>
        <end position="75"/>
    </location>
</feature>
<feature type="transmembrane region" description="Helical" evidence="13">
    <location>
        <begin position="321"/>
        <end position="344"/>
    </location>
</feature>
<evidence type="ECO:0000313" key="16">
    <source>
        <dbReference type="EMBL" id="XCM35321.1"/>
    </source>
</evidence>